<feature type="domain" description="Alkyl hydroperoxide reductase subunit C/ Thiol specific antioxidant" evidence="2">
    <location>
        <begin position="64"/>
        <end position="138"/>
    </location>
</feature>
<evidence type="ECO:0000259" key="2">
    <source>
        <dbReference type="Pfam" id="PF00578"/>
    </source>
</evidence>
<dbReference type="SUPFAM" id="SSF52833">
    <property type="entry name" value="Thioredoxin-like"/>
    <property type="match status" value="1"/>
</dbReference>
<name>A0A560KG52_9PROT</name>
<dbReference type="GO" id="GO:0016209">
    <property type="term" value="F:antioxidant activity"/>
    <property type="evidence" value="ECO:0007669"/>
    <property type="project" value="InterPro"/>
</dbReference>
<sequence length="220" mass="24427">MSHTLTRLILGTVLAWVPSLPWAAVASDATTTSPTPPPVQRIKRTDSPAELARHISALHAAPFKDTAGQPFRFDSLKGKIVWVNQWAHWCAPCVAEFRVMRQVQEQVGADKLEIVLVSRLRDWEKDQAYVKEHDLPWRQVVLDLPPGTSRDLYADVSMNPPEQTAIGTAFPMSTFLGRDGEGLRFDRHPIPVTQGGDPQNSHDVDILVRTLTGWAARAPG</sequence>
<organism evidence="3 4">
    <name type="scientific">Nitrospirillum amazonense</name>
    <dbReference type="NCBI Taxonomy" id="28077"/>
    <lineage>
        <taxon>Bacteria</taxon>
        <taxon>Pseudomonadati</taxon>
        <taxon>Pseudomonadota</taxon>
        <taxon>Alphaproteobacteria</taxon>
        <taxon>Rhodospirillales</taxon>
        <taxon>Azospirillaceae</taxon>
        <taxon>Nitrospirillum</taxon>
    </lineage>
</organism>
<dbReference type="PANTHER" id="PTHR42852:SF17">
    <property type="entry name" value="THIOREDOXIN-LIKE PROTEIN HI_1115"/>
    <property type="match status" value="1"/>
</dbReference>
<gene>
    <name evidence="3" type="ORF">FBZ87_10231</name>
</gene>
<feature type="signal peptide" evidence="1">
    <location>
        <begin position="1"/>
        <end position="23"/>
    </location>
</feature>
<dbReference type="InterPro" id="IPR050553">
    <property type="entry name" value="Thioredoxin_ResA/DsbE_sf"/>
</dbReference>
<evidence type="ECO:0000313" key="3">
    <source>
        <dbReference type="EMBL" id="TWB79610.1"/>
    </source>
</evidence>
<dbReference type="EMBL" id="VITV01000002">
    <property type="protein sequence ID" value="TWB79610.1"/>
    <property type="molecule type" value="Genomic_DNA"/>
</dbReference>
<evidence type="ECO:0000313" key="4">
    <source>
        <dbReference type="Proteomes" id="UP000320516"/>
    </source>
</evidence>
<accession>A0A560KG52</accession>
<keyword evidence="1" id="KW-0732">Signal</keyword>
<dbReference type="Proteomes" id="UP000320516">
    <property type="component" value="Unassembled WGS sequence"/>
</dbReference>
<reference evidence="3 4" key="1">
    <citation type="submission" date="2019-06" db="EMBL/GenBank/DDBJ databases">
        <title>Genomic Encyclopedia of Type Strains, Phase IV (KMG-V): Genome sequencing to study the core and pangenomes of soil and plant-associated prokaryotes.</title>
        <authorList>
            <person name="Whitman W."/>
        </authorList>
    </citation>
    <scope>NUCLEOTIDE SEQUENCE [LARGE SCALE GENOMIC DNA]</scope>
    <source>
        <strain evidence="3 4">BR 12005</strain>
    </source>
</reference>
<proteinExistence type="predicted"/>
<dbReference type="GO" id="GO:0016491">
    <property type="term" value="F:oxidoreductase activity"/>
    <property type="evidence" value="ECO:0007669"/>
    <property type="project" value="InterPro"/>
</dbReference>
<dbReference type="InterPro" id="IPR000866">
    <property type="entry name" value="AhpC/TSA"/>
</dbReference>
<dbReference type="Gene3D" id="3.40.30.10">
    <property type="entry name" value="Glutaredoxin"/>
    <property type="match status" value="1"/>
</dbReference>
<dbReference type="AlphaFoldDB" id="A0A560KG52"/>
<dbReference type="Pfam" id="PF00578">
    <property type="entry name" value="AhpC-TSA"/>
    <property type="match status" value="1"/>
</dbReference>
<protein>
    <submittedName>
        <fullName evidence="3">Thioredoxin-like protein</fullName>
    </submittedName>
</protein>
<feature type="chain" id="PRO_5021793467" evidence="1">
    <location>
        <begin position="24"/>
        <end position="220"/>
    </location>
</feature>
<dbReference type="PANTHER" id="PTHR42852">
    <property type="entry name" value="THIOL:DISULFIDE INTERCHANGE PROTEIN DSBE"/>
    <property type="match status" value="1"/>
</dbReference>
<comment type="caution">
    <text evidence="3">The sequence shown here is derived from an EMBL/GenBank/DDBJ whole genome shotgun (WGS) entry which is preliminary data.</text>
</comment>
<dbReference type="CDD" id="cd02966">
    <property type="entry name" value="TlpA_like_family"/>
    <property type="match status" value="1"/>
</dbReference>
<dbReference type="RefSeq" id="WP_145609117.1">
    <property type="nucleotide sequence ID" value="NZ_VITV01000002.1"/>
</dbReference>
<evidence type="ECO:0000256" key="1">
    <source>
        <dbReference type="SAM" id="SignalP"/>
    </source>
</evidence>
<dbReference type="InterPro" id="IPR036249">
    <property type="entry name" value="Thioredoxin-like_sf"/>
</dbReference>